<evidence type="ECO:0000256" key="1">
    <source>
        <dbReference type="ARBA" id="ARBA00001966"/>
    </source>
</evidence>
<reference evidence="8" key="1">
    <citation type="submission" date="2020-08" db="EMBL/GenBank/DDBJ databases">
        <authorList>
            <person name="Cejkova D."/>
            <person name="Kubasova T."/>
            <person name="Jahodarova E."/>
            <person name="Rychlik I."/>
        </authorList>
    </citation>
    <scope>NUCLEOTIDE SEQUENCE</scope>
    <source>
        <strain evidence="8">An836</strain>
    </source>
</reference>
<dbReference type="EMBL" id="JACLYU010000007">
    <property type="protein sequence ID" value="MBM6699707.1"/>
    <property type="molecule type" value="Genomic_DNA"/>
</dbReference>
<feature type="compositionally biased region" description="Basic and acidic residues" evidence="5">
    <location>
        <begin position="1142"/>
        <end position="1161"/>
    </location>
</feature>
<reference evidence="8" key="2">
    <citation type="journal article" date="2021" name="Sci. Rep.">
        <title>The distribution of antibiotic resistance genes in chicken gut microbiota commensals.</title>
        <authorList>
            <person name="Juricova H."/>
            <person name="Matiasovicova J."/>
            <person name="Kubasova T."/>
            <person name="Cejkova D."/>
            <person name="Rychlik I."/>
        </authorList>
    </citation>
    <scope>NUCLEOTIDE SEQUENCE</scope>
    <source>
        <strain evidence="8">An836</strain>
    </source>
</reference>
<feature type="compositionally biased region" description="Low complexity" evidence="5">
    <location>
        <begin position="1200"/>
        <end position="1222"/>
    </location>
</feature>
<keyword evidence="3" id="KW-0408">Iron</keyword>
<dbReference type="InterPro" id="IPR008275">
    <property type="entry name" value="CoA_E_activase_dom"/>
</dbReference>
<sequence>MTEKATTMSSAGTMPLRVGLDIGSTTVKAVVLDQTDSLDATLFSDYRRHHANVRATVQGLLTDIHAKLDQLGRGDAPIRLAITGSGGLALADQLHVPFVQEVIAETEAIDAEYPQADVIIELGGEDAKITYLKPTPEQRMNGSCAGGTGAFIDQMSTLLDTDAAGLNEMASHYQTLYPIASRCGVFAKTDLQPLINDGAAKPDLAASIFTAVATQTIAGLASGRPIHGTVIFLGGPLFFMSELRAAFQRALDGKVDEFIVPTDAHLYVAYGAALVAGKPEGIDMDGEHYDPRTCADILARLDELENLPSNTPHMPPLFPTEADRKAFDERHHREHVHIGTLEGASGPHFLGIDAGSTTIKATLVNDDREIVWSSYANNEGSPLTAAIGIVKAIQSQLPAGAWIARACATGYGEGLITTGLHLDEGVVETMAHYRGAEMVSPGVTAVIDIGGQDMKYLAVADGVIDSIAVNEACSSGCGSFLQTFAMSMGLSIEEFTQKALASTRPVDLGSRCTVFMNSSVKQAQKEGASIEDIAAGLCYSVVRNALYKVIKLRDSGELGDTVVVQGGTFLNDAVLRAFELLTGREVTRPNIAGLMGAYGAALTARMHYQDVAEDQNEMVTADGGSAPAGDADGFKPTGSGAEARTVVVDGVRHTASAILSGEALDTLTMTTERDVCKLCQNHCKLTITTFADGSRYVTGNRCERGGDAKRQRSDRPNLYDYKYKRCFAYRRLTDKKATRGEIGIPRALNMYENYPFWFTLLTSLGFKVVISGRSSHELFETGIESIASENICYPAKLAHGHIKWLLNKGVKTIFYPCVAYEENLVDHTDNHYNCPIVANYPLVIGANMPELREPGIRYMHPYFNLADHDLMVDRIVEEFAWAGVTREEAETAVKAAYAEDKVFKNDVQQEGLRALAYMKEHDCRGIVLAGRPYHIDPEINHGIPETICSLGMVVLSEDSVCELQPGEKLDLTAFLSEGEPDPRAKNAAGFRHVGDRTVTRMPLRVTNQWAYHARLYAAANFVASYPGLELVQLNSFGCGLDAITTDQVSEILADKADVYTMLKIDEVSNLGAAKIRLRSLKAAVEEREANKAREAARAAKAADTAGSDVSAAASDAAARAEADLASAQADLAKAQAAFDAARRRADEAREQAARTDGDGFRRTGSQAPTPGRQVMLNATMADNPKLTDRVREAARRAAKEGAAVPEVNADGSPAAGAASRSGHNNATMSRYANRIPFGKDMKKDYTIVAPQMSPIHFSLVEAAIRSGGYKFDVLRTASREDVETGLKYVNNDACYPAIMVVGQMVDAIIQGKYDPDRVALAITQTGGMCRATNYFGLIRKALIDAGYPQVPVIALSVQGFEDNPGFKATPTLAARALKALVIGDLLMKCLRRVHPYEAEPGSADRLYEMWDTIARETIEHHGFSATARRRLGAAKGYLPYPKLAREIVRSFDALPLKDMPRKPRVGVVGEILVKYHPDANNHLVDVIESQDCEAVVPGIMEFMTTHLYTHEWEKHYLGKGGSDLGKWIMRKGFEAYVKPVRKALELAHGKFQQDATMTELAQMAQTVTSLGVQAGEGWLLTAEILELIESGCPNVVCAQPFACLPNHVTGRGMFGKIRRLHPEANIVSIDYDPGSSEANQLNRIKLMIAAAKKAAAKREHEREGEAAPDMEAAV</sequence>
<dbReference type="CDD" id="cd24034">
    <property type="entry name" value="ASKHA_NBD_O66634-like_rpt1"/>
    <property type="match status" value="1"/>
</dbReference>
<evidence type="ECO:0000256" key="4">
    <source>
        <dbReference type="ARBA" id="ARBA00023014"/>
    </source>
</evidence>
<comment type="cofactor">
    <cofactor evidence="1">
        <name>[4Fe-4S] cluster</name>
        <dbReference type="ChEBI" id="CHEBI:49883"/>
    </cofactor>
</comment>
<evidence type="ECO:0000313" key="8">
    <source>
        <dbReference type="EMBL" id="MBM6699707.1"/>
    </source>
</evidence>
<evidence type="ECO:0000313" key="9">
    <source>
        <dbReference type="Proteomes" id="UP000718821"/>
    </source>
</evidence>
<dbReference type="InterPro" id="IPR018709">
    <property type="entry name" value="CoA_activase_DUF2229"/>
</dbReference>
<dbReference type="CDD" id="cd24035">
    <property type="entry name" value="ASKHA_NBD_O66634-like_rpt2"/>
    <property type="match status" value="1"/>
</dbReference>
<feature type="domain" description="ATPase BadF/BadG/BcrA/BcrD type" evidence="6">
    <location>
        <begin position="18"/>
        <end position="276"/>
    </location>
</feature>
<proteinExistence type="predicted"/>
<dbReference type="PANTHER" id="PTHR32329:SF4">
    <property type="entry name" value="ACTIVATOR OF 2-HYDROXYACYL-COA DEHYDRATASE"/>
    <property type="match status" value="1"/>
</dbReference>
<keyword evidence="2" id="KW-0479">Metal-binding</keyword>
<keyword evidence="4" id="KW-0411">Iron-sulfur</keyword>
<dbReference type="InterPro" id="IPR002731">
    <property type="entry name" value="ATPase_BadF"/>
</dbReference>
<keyword evidence="9" id="KW-1185">Reference proteome</keyword>
<feature type="region of interest" description="Disordered" evidence="5">
    <location>
        <begin position="1142"/>
        <end position="1171"/>
    </location>
</feature>
<name>A0A939B8A4_9BIFI</name>
<evidence type="ECO:0000256" key="5">
    <source>
        <dbReference type="SAM" id="MobiDB-lite"/>
    </source>
</evidence>
<dbReference type="PANTHER" id="PTHR32329">
    <property type="entry name" value="BIFUNCTIONAL PROTEIN [INCLUDES 2-HYDROXYACYL-COA DEHYDRATASE (N-TER) AND ITS ACTIVATOR DOMAIN (C_TERM)-RELATED"/>
    <property type="match status" value="1"/>
</dbReference>
<accession>A0A939B8A4</accession>
<dbReference type="SUPFAM" id="SSF53067">
    <property type="entry name" value="Actin-like ATPase domain"/>
    <property type="match status" value="2"/>
</dbReference>
<feature type="domain" description="DUF2229" evidence="7">
    <location>
        <begin position="742"/>
        <end position="960"/>
    </location>
</feature>
<protein>
    <submittedName>
        <fullName evidence="8">2-hydroxyacyl-CoA dehydratase</fullName>
    </submittedName>
</protein>
<dbReference type="InterPro" id="IPR051805">
    <property type="entry name" value="Dehydratase_Activator_Redct"/>
</dbReference>
<evidence type="ECO:0000259" key="7">
    <source>
        <dbReference type="Pfam" id="PF09989"/>
    </source>
</evidence>
<dbReference type="NCBIfam" id="TIGR00241">
    <property type="entry name" value="CoA_E_activ"/>
    <property type="match status" value="1"/>
</dbReference>
<dbReference type="GO" id="GO:0051536">
    <property type="term" value="F:iron-sulfur cluster binding"/>
    <property type="evidence" value="ECO:0007669"/>
    <property type="project" value="UniProtKB-KW"/>
</dbReference>
<dbReference type="Gene3D" id="3.30.420.40">
    <property type="match status" value="4"/>
</dbReference>
<dbReference type="Pfam" id="PF01869">
    <property type="entry name" value="BcrAD_BadFG"/>
    <property type="match status" value="2"/>
</dbReference>
<evidence type="ECO:0000259" key="6">
    <source>
        <dbReference type="Pfam" id="PF01869"/>
    </source>
</evidence>
<evidence type="ECO:0000256" key="3">
    <source>
        <dbReference type="ARBA" id="ARBA00023004"/>
    </source>
</evidence>
<dbReference type="GO" id="GO:0046872">
    <property type="term" value="F:metal ion binding"/>
    <property type="evidence" value="ECO:0007669"/>
    <property type="project" value="UniProtKB-KW"/>
</dbReference>
<dbReference type="Proteomes" id="UP000718821">
    <property type="component" value="Unassembled WGS sequence"/>
</dbReference>
<feature type="domain" description="ATPase BadF/BadG/BcrA/BcrD type" evidence="6">
    <location>
        <begin position="350"/>
        <end position="604"/>
    </location>
</feature>
<dbReference type="InterPro" id="IPR043129">
    <property type="entry name" value="ATPase_NBD"/>
</dbReference>
<gene>
    <name evidence="8" type="ORF">H7U32_05135</name>
</gene>
<dbReference type="Pfam" id="PF09989">
    <property type="entry name" value="DUF2229"/>
    <property type="match status" value="1"/>
</dbReference>
<evidence type="ECO:0000256" key="2">
    <source>
        <dbReference type="ARBA" id="ARBA00022723"/>
    </source>
</evidence>
<comment type="caution">
    <text evidence="8">The sequence shown here is derived from an EMBL/GenBank/DDBJ whole genome shotgun (WGS) entry which is preliminary data.</text>
</comment>
<organism evidence="8 9">
    <name type="scientific">Bifidobacterium pullorum subsp. saeculare</name>
    <dbReference type="NCBI Taxonomy" id="78257"/>
    <lineage>
        <taxon>Bacteria</taxon>
        <taxon>Bacillati</taxon>
        <taxon>Actinomycetota</taxon>
        <taxon>Actinomycetes</taxon>
        <taxon>Bifidobacteriales</taxon>
        <taxon>Bifidobacteriaceae</taxon>
        <taxon>Bifidobacterium</taxon>
    </lineage>
</organism>
<dbReference type="RefSeq" id="WP_204468670.1">
    <property type="nucleotide sequence ID" value="NZ_JACLYU010000007.1"/>
</dbReference>
<feature type="region of interest" description="Disordered" evidence="5">
    <location>
        <begin position="1199"/>
        <end position="1225"/>
    </location>
</feature>